<name>A0A4P8IWX8_9BURK</name>
<evidence type="ECO:0000313" key="5">
    <source>
        <dbReference type="Proteomes" id="UP000298656"/>
    </source>
</evidence>
<sequence>MVLRTAISTGAANGGCPAANLRRKRWSVLGSKSQRNVIRSGSGRRPRRLRLAVLLLALLTPPVVQAFQGPADVPAVPSALSARVPLIAVTRAGQRIVAVGLRGDVVFSDDEGKTWAQASVPVSTDLVAVSFPTAKDGWAVGHGGVVIHSSDGGATWVKQMDGKQFSALALNYYQKATAEKPSANLTPIYEQAKALSSADSTRALLDVYFENDTSGFVVGAFNRIFHTEDGGKTWTPWMDRTNNPHELHFYSVHGGGGRILLTGEQGMVWELNRAQQVFEPKPTPYKGTLFGSVEAGNNLYVFGMRGSLFRSSDDGKTWVRIDVPSLAGVTGGIALADDGVLLVNQAGIALLSHDGGKSFQSVKLVRPMSYFGIGAASGSRVALVGSEGVRVEPLPQTSGHEVAAQH</sequence>
<evidence type="ECO:0000256" key="2">
    <source>
        <dbReference type="ARBA" id="ARBA00023276"/>
    </source>
</evidence>
<feature type="domain" description="Photosynthesis system II assembly factor Ycf48/Hcf136-like" evidence="3">
    <location>
        <begin position="99"/>
        <end position="158"/>
    </location>
</feature>
<reference evidence="4 5" key="1">
    <citation type="submission" date="2019-05" db="EMBL/GenBank/DDBJ databases">
        <title>Burkholderia sp. DHOD12, isolated from subtropical forest soil.</title>
        <authorList>
            <person name="Gao Z.-H."/>
            <person name="Qiu L.-H."/>
        </authorList>
    </citation>
    <scope>NUCLEOTIDE SEQUENCE [LARGE SCALE GENOMIC DNA]</scope>
    <source>
        <strain evidence="4 5">DHOD12</strain>
    </source>
</reference>
<dbReference type="PANTHER" id="PTHR47199">
    <property type="entry name" value="PHOTOSYSTEM II STABILITY/ASSEMBLY FACTOR HCF136, CHLOROPLASTIC"/>
    <property type="match status" value="1"/>
</dbReference>
<keyword evidence="2" id="KW-0604">Photosystem II</keyword>
<dbReference type="Proteomes" id="UP000298656">
    <property type="component" value="Chromosome 1"/>
</dbReference>
<proteinExistence type="predicted"/>
<dbReference type="InterPro" id="IPR036278">
    <property type="entry name" value="Sialidase_sf"/>
</dbReference>
<feature type="domain" description="Photosynthesis system II assembly factor Ycf48/Hcf136-like" evidence="3">
    <location>
        <begin position="200"/>
        <end position="268"/>
    </location>
</feature>
<dbReference type="EMBL" id="CP040077">
    <property type="protein sequence ID" value="QCP50379.1"/>
    <property type="molecule type" value="Genomic_DNA"/>
</dbReference>
<dbReference type="GO" id="GO:0009523">
    <property type="term" value="C:photosystem II"/>
    <property type="evidence" value="ECO:0007669"/>
    <property type="project" value="UniProtKB-KW"/>
</dbReference>
<keyword evidence="5" id="KW-1185">Reference proteome</keyword>
<organism evidence="4 5">
    <name type="scientific">Trinickia violacea</name>
    <dbReference type="NCBI Taxonomy" id="2571746"/>
    <lineage>
        <taxon>Bacteria</taxon>
        <taxon>Pseudomonadati</taxon>
        <taxon>Pseudomonadota</taxon>
        <taxon>Betaproteobacteria</taxon>
        <taxon>Burkholderiales</taxon>
        <taxon>Burkholderiaceae</taxon>
        <taxon>Trinickia</taxon>
    </lineage>
</organism>
<protein>
    <recommendedName>
        <fullName evidence="3">Photosynthesis system II assembly factor Ycf48/Hcf136-like domain-containing protein</fullName>
    </recommendedName>
</protein>
<evidence type="ECO:0000259" key="3">
    <source>
        <dbReference type="Pfam" id="PF14870"/>
    </source>
</evidence>
<dbReference type="KEGG" id="tvl:FAZ95_15100"/>
<dbReference type="InterPro" id="IPR015943">
    <property type="entry name" value="WD40/YVTN_repeat-like_dom_sf"/>
</dbReference>
<dbReference type="Pfam" id="PF14870">
    <property type="entry name" value="PSII_BNR"/>
    <property type="match status" value="2"/>
</dbReference>
<accession>A0A4P8IWX8</accession>
<dbReference type="PANTHER" id="PTHR47199:SF2">
    <property type="entry name" value="PHOTOSYSTEM II STABILITY_ASSEMBLY FACTOR HCF136, CHLOROPLASTIC"/>
    <property type="match status" value="1"/>
</dbReference>
<keyword evidence="1" id="KW-0602">Photosynthesis</keyword>
<dbReference type="CDD" id="cd15482">
    <property type="entry name" value="Sialidase_non-viral"/>
    <property type="match status" value="1"/>
</dbReference>
<dbReference type="SUPFAM" id="SSF50939">
    <property type="entry name" value="Sialidases"/>
    <property type="match status" value="1"/>
</dbReference>
<gene>
    <name evidence="4" type="ORF">FAZ95_15100</name>
</gene>
<dbReference type="InterPro" id="IPR028203">
    <property type="entry name" value="PSII_CF48-like_dom"/>
</dbReference>
<dbReference type="AlphaFoldDB" id="A0A4P8IWX8"/>
<evidence type="ECO:0000313" key="4">
    <source>
        <dbReference type="EMBL" id="QCP50379.1"/>
    </source>
</evidence>
<dbReference type="OrthoDB" id="9767885at2"/>
<evidence type="ECO:0000256" key="1">
    <source>
        <dbReference type="ARBA" id="ARBA00022531"/>
    </source>
</evidence>
<dbReference type="GO" id="GO:0015979">
    <property type="term" value="P:photosynthesis"/>
    <property type="evidence" value="ECO:0007669"/>
    <property type="project" value="UniProtKB-KW"/>
</dbReference>
<dbReference type="Gene3D" id="2.130.10.10">
    <property type="entry name" value="YVTN repeat-like/Quinoprotein amine dehydrogenase"/>
    <property type="match status" value="2"/>
</dbReference>